<dbReference type="EMBL" id="BAAAUT010000004">
    <property type="protein sequence ID" value="GAA3118662.1"/>
    <property type="molecule type" value="Genomic_DNA"/>
</dbReference>
<accession>A0ABP6MNI3</accession>
<dbReference type="InterPro" id="IPR025855">
    <property type="entry name" value="Replic_Relax"/>
</dbReference>
<protein>
    <recommendedName>
        <fullName evidence="3">Protein involved in plasmid replication-relaxation</fullName>
    </recommendedName>
</protein>
<evidence type="ECO:0000313" key="2">
    <source>
        <dbReference type="Proteomes" id="UP001500320"/>
    </source>
</evidence>
<keyword evidence="2" id="KW-1185">Reference proteome</keyword>
<evidence type="ECO:0000313" key="1">
    <source>
        <dbReference type="EMBL" id="GAA3118662.1"/>
    </source>
</evidence>
<name>A0ABP6MNI3_9ACTN</name>
<reference evidence="2" key="1">
    <citation type="journal article" date="2019" name="Int. J. Syst. Evol. Microbiol.">
        <title>The Global Catalogue of Microorganisms (GCM) 10K type strain sequencing project: providing services to taxonomists for standard genome sequencing and annotation.</title>
        <authorList>
            <consortium name="The Broad Institute Genomics Platform"/>
            <consortium name="The Broad Institute Genome Sequencing Center for Infectious Disease"/>
            <person name="Wu L."/>
            <person name="Ma J."/>
        </authorList>
    </citation>
    <scope>NUCLEOTIDE SEQUENCE [LARGE SCALE GENOMIC DNA]</scope>
    <source>
        <strain evidence="2">JCM 9373</strain>
    </source>
</reference>
<organism evidence="1 2">
    <name type="scientific">Planomonospora alba</name>
    <dbReference type="NCBI Taxonomy" id="161354"/>
    <lineage>
        <taxon>Bacteria</taxon>
        <taxon>Bacillati</taxon>
        <taxon>Actinomycetota</taxon>
        <taxon>Actinomycetes</taxon>
        <taxon>Streptosporangiales</taxon>
        <taxon>Streptosporangiaceae</taxon>
        <taxon>Planomonospora</taxon>
    </lineage>
</organism>
<proteinExistence type="predicted"/>
<dbReference type="RefSeq" id="WP_344855802.1">
    <property type="nucleotide sequence ID" value="NZ_BAAAUT010000004.1"/>
</dbReference>
<gene>
    <name evidence="1" type="ORF">GCM10010466_06980</name>
</gene>
<dbReference type="Pfam" id="PF13814">
    <property type="entry name" value="Replic_Relax"/>
    <property type="match status" value="1"/>
</dbReference>
<sequence>MPVTRIPLGLPRLDADALVELAARLTPRDYDILGCLHQHRVLTTHQIQKIFFTLPQPTRRRLAILHRLHTVTRFRPWTAYGGGSAPAHWILGRAGAALLAAKEGVTVSQLGYHPDVAMAVSVSKKLGHQIGVNDFFADLHHYARRSEGSAEVRAWWPERRCAQLWGDLARPDAYGRWAENGREIDFFLEHDTGSEPLARVAAKLNGYADLAEATRITTPVLLWLPGRARESHLRELIGETDVPVATAVHTTVGDGPAGPVWLPVGSPSPRLRLAQLADAWPDLILGAASEPAGDDGR</sequence>
<comment type="caution">
    <text evidence="1">The sequence shown here is derived from an EMBL/GenBank/DDBJ whole genome shotgun (WGS) entry which is preliminary data.</text>
</comment>
<dbReference type="Proteomes" id="UP001500320">
    <property type="component" value="Unassembled WGS sequence"/>
</dbReference>
<evidence type="ECO:0008006" key="3">
    <source>
        <dbReference type="Google" id="ProtNLM"/>
    </source>
</evidence>